<organism evidence="6 7">
    <name type="scientific">Noviherbaspirillum album</name>
    <dbReference type="NCBI Taxonomy" id="3080276"/>
    <lineage>
        <taxon>Bacteria</taxon>
        <taxon>Pseudomonadati</taxon>
        <taxon>Pseudomonadota</taxon>
        <taxon>Betaproteobacteria</taxon>
        <taxon>Burkholderiales</taxon>
        <taxon>Oxalobacteraceae</taxon>
        <taxon>Noviherbaspirillum</taxon>
    </lineage>
</organism>
<reference evidence="6 7" key="1">
    <citation type="submission" date="2023-10" db="EMBL/GenBank/DDBJ databases">
        <title>Noviherbaspirillum sp. CPCC 100848 genome assembly.</title>
        <authorList>
            <person name="Li X.Y."/>
            <person name="Fang X.M."/>
        </authorList>
    </citation>
    <scope>NUCLEOTIDE SEQUENCE [LARGE SCALE GENOMIC DNA]</scope>
    <source>
        <strain evidence="6 7">CPCC 100848</strain>
    </source>
</reference>
<comment type="similarity">
    <text evidence="1">Belongs to the LysR transcriptional regulatory family.</text>
</comment>
<dbReference type="RefSeq" id="WP_326510403.1">
    <property type="nucleotide sequence ID" value="NZ_JAWIIV010000079.1"/>
</dbReference>
<evidence type="ECO:0000256" key="3">
    <source>
        <dbReference type="ARBA" id="ARBA00023125"/>
    </source>
</evidence>
<keyword evidence="3" id="KW-0238">DNA-binding</keyword>
<dbReference type="PANTHER" id="PTHR30579:SF7">
    <property type="entry name" value="HTH-TYPE TRANSCRIPTIONAL REGULATOR LRHA-RELATED"/>
    <property type="match status" value="1"/>
</dbReference>
<dbReference type="InterPro" id="IPR036390">
    <property type="entry name" value="WH_DNA-bd_sf"/>
</dbReference>
<comment type="caution">
    <text evidence="6">The sequence shown here is derived from an EMBL/GenBank/DDBJ whole genome shotgun (WGS) entry which is preliminary data.</text>
</comment>
<dbReference type="InterPro" id="IPR036388">
    <property type="entry name" value="WH-like_DNA-bd_sf"/>
</dbReference>
<feature type="domain" description="HTH lysR-type" evidence="5">
    <location>
        <begin position="6"/>
        <end position="63"/>
    </location>
</feature>
<sequence>MRKINFDIDALRSFSLGMELGSFAKAADRLGRSTSAVSAQMKKLEEQAGQRILTKAGRGMVLTDAGEVLLSYARRILDLNDEATMALRGLALEGWIRLGLQEDFGEHLLPEILGRFARSHPGVRIEARISRNAELLGQVQSSQLDLALAWHSGGGTAHMETMGMHPLHWIGRSGQVPRDWSRRTRGDAEPVPLVALEAPCLMRSLATEALDRAGIPWRLVFTSPSLGGVWAAVTAGLGVTVRTSLGLPSGLRISRPEECGLPRLPSLGLAIYRNQAEPAAACRRLQDIIRQGIDDMTSPAAQRMSVPGRVMMTWEH</sequence>
<dbReference type="Pfam" id="PF03466">
    <property type="entry name" value="LysR_substrate"/>
    <property type="match status" value="1"/>
</dbReference>
<dbReference type="InterPro" id="IPR000847">
    <property type="entry name" value="LysR_HTH_N"/>
</dbReference>
<dbReference type="Gene3D" id="3.40.190.10">
    <property type="entry name" value="Periplasmic binding protein-like II"/>
    <property type="match status" value="2"/>
</dbReference>
<accession>A0ABU6JJY5</accession>
<dbReference type="Proteomes" id="UP001352263">
    <property type="component" value="Unassembled WGS sequence"/>
</dbReference>
<dbReference type="EMBL" id="JAWIIV010000079">
    <property type="protein sequence ID" value="MEC4723801.1"/>
    <property type="molecule type" value="Genomic_DNA"/>
</dbReference>
<dbReference type="PANTHER" id="PTHR30579">
    <property type="entry name" value="TRANSCRIPTIONAL REGULATOR"/>
    <property type="match status" value="1"/>
</dbReference>
<protein>
    <submittedName>
        <fullName evidence="6">LysR substrate-binding domain-containing protein</fullName>
    </submittedName>
</protein>
<evidence type="ECO:0000313" key="6">
    <source>
        <dbReference type="EMBL" id="MEC4723801.1"/>
    </source>
</evidence>
<keyword evidence="7" id="KW-1185">Reference proteome</keyword>
<dbReference type="InterPro" id="IPR005119">
    <property type="entry name" value="LysR_subst-bd"/>
</dbReference>
<name>A0ABU6JJY5_9BURK</name>
<dbReference type="InterPro" id="IPR050176">
    <property type="entry name" value="LTTR"/>
</dbReference>
<dbReference type="PROSITE" id="PS50931">
    <property type="entry name" value="HTH_LYSR"/>
    <property type="match status" value="1"/>
</dbReference>
<dbReference type="Gene3D" id="1.10.10.10">
    <property type="entry name" value="Winged helix-like DNA-binding domain superfamily/Winged helix DNA-binding domain"/>
    <property type="match status" value="1"/>
</dbReference>
<gene>
    <name evidence="6" type="ORF">RY831_32290</name>
</gene>
<proteinExistence type="inferred from homology"/>
<keyword evidence="4" id="KW-0804">Transcription</keyword>
<dbReference type="SUPFAM" id="SSF53850">
    <property type="entry name" value="Periplasmic binding protein-like II"/>
    <property type="match status" value="1"/>
</dbReference>
<dbReference type="SUPFAM" id="SSF46785">
    <property type="entry name" value="Winged helix' DNA-binding domain"/>
    <property type="match status" value="1"/>
</dbReference>
<evidence type="ECO:0000259" key="5">
    <source>
        <dbReference type="PROSITE" id="PS50931"/>
    </source>
</evidence>
<evidence type="ECO:0000313" key="7">
    <source>
        <dbReference type="Proteomes" id="UP001352263"/>
    </source>
</evidence>
<evidence type="ECO:0000256" key="4">
    <source>
        <dbReference type="ARBA" id="ARBA00023163"/>
    </source>
</evidence>
<keyword evidence="2" id="KW-0805">Transcription regulation</keyword>
<dbReference type="Pfam" id="PF00126">
    <property type="entry name" value="HTH_1"/>
    <property type="match status" value="1"/>
</dbReference>
<evidence type="ECO:0000256" key="2">
    <source>
        <dbReference type="ARBA" id="ARBA00023015"/>
    </source>
</evidence>
<evidence type="ECO:0000256" key="1">
    <source>
        <dbReference type="ARBA" id="ARBA00009437"/>
    </source>
</evidence>